<dbReference type="Gene3D" id="3.90.850.10">
    <property type="entry name" value="Fumarylacetoacetase-like, C-terminal domain"/>
    <property type="match status" value="1"/>
</dbReference>
<sequence>MEHQLSGRPMKKLTAEYPDLTVEDAYRIQALCVEAAEARGDRPTGWKMGLTSRAKQISVGVDEPVYGRLMASMELRKPRLSLAGLIHPRVEPEFAFILKHDLGGPHVTARDVWAATECVMPALEVIDSRYENFSFTLEDGVADNASSAKFYVGEQVYLPYGIRLDEVGVTVRKNGEAVVTGAGAAVLGHPVRSVILLAQMLSRVGKIIEAGAVVLTGGITEAVPVKAGDWIQVIFDGMGIIELAVD</sequence>
<dbReference type="GO" id="GO:0008684">
    <property type="term" value="F:2-oxopent-4-enoate hydratase activity"/>
    <property type="evidence" value="ECO:0007669"/>
    <property type="project" value="TreeGrafter"/>
</dbReference>
<dbReference type="GO" id="GO:0005737">
    <property type="term" value="C:cytoplasm"/>
    <property type="evidence" value="ECO:0007669"/>
    <property type="project" value="TreeGrafter"/>
</dbReference>
<dbReference type="AlphaFoldDB" id="A0A2K8NB40"/>
<keyword evidence="2" id="KW-1185">Reference proteome</keyword>
<evidence type="ECO:0000313" key="1">
    <source>
        <dbReference type="EMBL" id="ATY86544.1"/>
    </source>
</evidence>
<dbReference type="EMBL" id="CP024955">
    <property type="protein sequence ID" value="ATY86544.1"/>
    <property type="molecule type" value="Genomic_DNA"/>
</dbReference>
<protein>
    <submittedName>
        <fullName evidence="1">4-oxalocrotonate decarboxylase</fullName>
    </submittedName>
</protein>
<dbReference type="PANTHER" id="PTHR30143">
    <property type="entry name" value="ACID HYDRATASE"/>
    <property type="match status" value="1"/>
</dbReference>
<name>A0A2K8NB40_9BACL</name>
<evidence type="ECO:0000313" key="2">
    <source>
        <dbReference type="Proteomes" id="UP000231932"/>
    </source>
</evidence>
<gene>
    <name evidence="1" type="ORF">CVV65_10340</name>
</gene>
<organism evidence="1 2">
    <name type="scientific">Kyrpidia spormannii</name>
    <dbReference type="NCBI Taxonomy" id="2055160"/>
    <lineage>
        <taxon>Bacteria</taxon>
        <taxon>Bacillati</taxon>
        <taxon>Bacillota</taxon>
        <taxon>Bacilli</taxon>
        <taxon>Bacillales</taxon>
        <taxon>Alicyclobacillaceae</taxon>
        <taxon>Kyrpidia</taxon>
    </lineage>
</organism>
<dbReference type="PANTHER" id="PTHR30143:SF0">
    <property type="entry name" value="2-KETO-4-PENTENOATE HYDRATASE"/>
    <property type="match status" value="1"/>
</dbReference>
<dbReference type="Proteomes" id="UP000231932">
    <property type="component" value="Chromosome"/>
</dbReference>
<dbReference type="KEGG" id="kyr:CVV65_10340"/>
<accession>A0A2K8NB40</accession>
<proteinExistence type="predicted"/>
<dbReference type="SUPFAM" id="SSF56529">
    <property type="entry name" value="FAH"/>
    <property type="match status" value="1"/>
</dbReference>
<dbReference type="OrthoDB" id="9792137at2"/>
<dbReference type="InterPro" id="IPR036663">
    <property type="entry name" value="Fumarylacetoacetase_C_sf"/>
</dbReference>
<dbReference type="InterPro" id="IPR050772">
    <property type="entry name" value="Hydratase-Decarb/MhpD_sf"/>
</dbReference>
<reference evidence="2" key="1">
    <citation type="submission" date="2017-11" db="EMBL/GenBank/DDBJ databases">
        <title>Complete Genome Sequence of Kyrpidia sp. Strain EA-1, a thermophilic, hydrogen-oxidizing Bacterium, isolated from the Azores.</title>
        <authorList>
            <person name="Reiner J.E."/>
            <person name="Lapp C.J."/>
            <person name="Bunk B."/>
            <person name="Gescher J."/>
        </authorList>
    </citation>
    <scope>NUCLEOTIDE SEQUENCE [LARGE SCALE GENOMIC DNA]</scope>
    <source>
        <strain evidence="2">EA-1</strain>
    </source>
</reference>